<organism evidence="1 2">
    <name type="scientific">Mesorhizobium prunaredense</name>
    <dbReference type="NCBI Taxonomy" id="1631249"/>
    <lineage>
        <taxon>Bacteria</taxon>
        <taxon>Pseudomonadati</taxon>
        <taxon>Pseudomonadota</taxon>
        <taxon>Alphaproteobacteria</taxon>
        <taxon>Hyphomicrobiales</taxon>
        <taxon>Phyllobacteriaceae</taxon>
        <taxon>Mesorhizobium</taxon>
    </lineage>
</organism>
<accession>A0A1R3VIZ8</accession>
<proteinExistence type="predicted"/>
<dbReference type="AlphaFoldDB" id="A0A1R3VIZ8"/>
<sequence>MSNLAGIRPGQPGDVSGHLSPGIYFGGLTGFGLGTRLFVALDD</sequence>
<dbReference type="Proteomes" id="UP000188388">
    <property type="component" value="Unassembled WGS sequence"/>
</dbReference>
<evidence type="ECO:0000313" key="2">
    <source>
        <dbReference type="Proteomes" id="UP000188388"/>
    </source>
</evidence>
<dbReference type="EMBL" id="FTPD01000082">
    <property type="protein sequence ID" value="SIT59909.1"/>
    <property type="molecule type" value="Genomic_DNA"/>
</dbReference>
<dbReference type="STRING" id="1631249.BQ8794_90074"/>
<evidence type="ECO:0000313" key="1">
    <source>
        <dbReference type="EMBL" id="SIT59909.1"/>
    </source>
</evidence>
<keyword evidence="2" id="KW-1185">Reference proteome</keyword>
<gene>
    <name evidence="1" type="ORF">BQ8794_90074</name>
</gene>
<protein>
    <submittedName>
        <fullName evidence="1">Uncharacterized protein</fullName>
    </submittedName>
</protein>
<reference evidence="2" key="1">
    <citation type="submission" date="2017-01" db="EMBL/GenBank/DDBJ databases">
        <authorList>
            <person name="Brunel B."/>
        </authorList>
    </citation>
    <scope>NUCLEOTIDE SEQUENCE [LARGE SCALE GENOMIC DNA]</scope>
</reference>
<name>A0A1R3VIZ8_9HYPH</name>